<reference evidence="1 2" key="1">
    <citation type="submission" date="2019-10" db="EMBL/GenBank/DDBJ databases">
        <title>Draft Genome Sequence of Cytophagaceae sp. SJW1-29.</title>
        <authorList>
            <person name="Choi A."/>
        </authorList>
    </citation>
    <scope>NUCLEOTIDE SEQUENCE [LARGE SCALE GENOMIC DNA]</scope>
    <source>
        <strain evidence="1 2">SJW1-29</strain>
    </source>
</reference>
<name>A0A7C9F2D3_9BACT</name>
<keyword evidence="2" id="KW-1185">Reference proteome</keyword>
<proteinExistence type="predicted"/>
<dbReference type="InterPro" id="IPR008969">
    <property type="entry name" value="CarboxyPept-like_regulatory"/>
</dbReference>
<organism evidence="1 2">
    <name type="scientific">Salmonirosea aquatica</name>
    <dbReference type="NCBI Taxonomy" id="2654236"/>
    <lineage>
        <taxon>Bacteria</taxon>
        <taxon>Pseudomonadati</taxon>
        <taxon>Bacteroidota</taxon>
        <taxon>Cytophagia</taxon>
        <taxon>Cytophagales</taxon>
        <taxon>Spirosomataceae</taxon>
        <taxon>Salmonirosea</taxon>
    </lineage>
</organism>
<evidence type="ECO:0000313" key="2">
    <source>
        <dbReference type="Proteomes" id="UP000479293"/>
    </source>
</evidence>
<sequence length="254" mass="29172">MPFAMKRSNYLLKINNPCAESWDKMRPTDSGRFCANCAKNVVDFTHLSDDKVLAIIKNSSGNQCGRLEKSQINRYLVNKSDPSNKSRFYKFFVGVLLLTAVNQSLARNGMKREINVELTKHRISDFELIHETISKQHSTDSLKNVIRGRVVDSLEHLPIPGVTILLEGTRLGTATNEDGEFDLIIPPKFLKEKNALIVSFIGYKTNRLTVNSDDFLNKKSIFLTEDGQLLNEIVYVGDYSVHHKKWWQFWKKKY</sequence>
<protein>
    <recommendedName>
        <fullName evidence="3">Carboxypeptidase-like regulatory domain-containing protein</fullName>
    </recommendedName>
</protein>
<gene>
    <name evidence="1" type="ORF">GBK04_03770</name>
</gene>
<dbReference type="Gene3D" id="2.60.40.1120">
    <property type="entry name" value="Carboxypeptidase-like, regulatory domain"/>
    <property type="match status" value="1"/>
</dbReference>
<comment type="caution">
    <text evidence="1">The sequence shown here is derived from an EMBL/GenBank/DDBJ whole genome shotgun (WGS) entry which is preliminary data.</text>
</comment>
<accession>A0A7C9F2D3</accession>
<dbReference type="AlphaFoldDB" id="A0A7C9F2D3"/>
<dbReference type="SUPFAM" id="SSF49464">
    <property type="entry name" value="Carboxypeptidase regulatory domain-like"/>
    <property type="match status" value="1"/>
</dbReference>
<dbReference type="EMBL" id="WHLY01000002">
    <property type="protein sequence ID" value="MPR32485.1"/>
    <property type="molecule type" value="Genomic_DNA"/>
</dbReference>
<dbReference type="Proteomes" id="UP000479293">
    <property type="component" value="Unassembled WGS sequence"/>
</dbReference>
<evidence type="ECO:0008006" key="3">
    <source>
        <dbReference type="Google" id="ProtNLM"/>
    </source>
</evidence>
<dbReference type="Pfam" id="PF13715">
    <property type="entry name" value="CarbopepD_reg_2"/>
    <property type="match status" value="1"/>
</dbReference>
<evidence type="ECO:0000313" key="1">
    <source>
        <dbReference type="EMBL" id="MPR32485.1"/>
    </source>
</evidence>